<dbReference type="AlphaFoldDB" id="A0A6G1G5Q6"/>
<dbReference type="RefSeq" id="XP_033534800.1">
    <property type="nucleotide sequence ID" value="XM_033682330.1"/>
</dbReference>
<evidence type="ECO:0000313" key="3">
    <source>
        <dbReference type="Proteomes" id="UP000504638"/>
    </source>
</evidence>
<name>A0A6G1G5Q6_9PEZI</name>
<dbReference type="OrthoDB" id="3648773at2759"/>
<feature type="region of interest" description="Disordered" evidence="1">
    <location>
        <begin position="179"/>
        <end position="283"/>
    </location>
</feature>
<feature type="compositionally biased region" description="Low complexity" evidence="1">
    <location>
        <begin position="358"/>
        <end position="370"/>
    </location>
</feature>
<dbReference type="EMBL" id="ML975155">
    <property type="protein sequence ID" value="KAF1813169.1"/>
    <property type="molecule type" value="Genomic_DNA"/>
</dbReference>
<gene>
    <name evidence="2 4" type="ORF">P152DRAFT_502190</name>
</gene>
<feature type="compositionally biased region" description="Low complexity" evidence="1">
    <location>
        <begin position="223"/>
        <end position="233"/>
    </location>
</feature>
<protein>
    <submittedName>
        <fullName evidence="2 4">Uncharacterized protein</fullName>
    </submittedName>
</protein>
<keyword evidence="3" id="KW-1185">Reference proteome</keyword>
<proteinExistence type="predicted"/>
<reference evidence="4" key="2">
    <citation type="submission" date="2020-04" db="EMBL/GenBank/DDBJ databases">
        <authorList>
            <consortium name="NCBI Genome Project"/>
        </authorList>
    </citation>
    <scope>NUCLEOTIDE SEQUENCE</scope>
    <source>
        <strain evidence="4">CBS 781.70</strain>
    </source>
</reference>
<reference evidence="2 4" key="1">
    <citation type="submission" date="2020-01" db="EMBL/GenBank/DDBJ databases">
        <authorList>
            <consortium name="DOE Joint Genome Institute"/>
            <person name="Haridas S."/>
            <person name="Albert R."/>
            <person name="Binder M."/>
            <person name="Bloem J."/>
            <person name="Labutti K."/>
            <person name="Salamov A."/>
            <person name="Andreopoulos B."/>
            <person name="Baker S.E."/>
            <person name="Barry K."/>
            <person name="Bills G."/>
            <person name="Bluhm B.H."/>
            <person name="Cannon C."/>
            <person name="Castanera R."/>
            <person name="Culley D.E."/>
            <person name="Daum C."/>
            <person name="Ezra D."/>
            <person name="Gonzalez J.B."/>
            <person name="Henrissat B."/>
            <person name="Kuo A."/>
            <person name="Liang C."/>
            <person name="Lipzen A."/>
            <person name="Lutzoni F."/>
            <person name="Magnuson J."/>
            <person name="Mondo S."/>
            <person name="Nolan M."/>
            <person name="Ohm R."/>
            <person name="Pangilinan J."/>
            <person name="Park H.-J."/>
            <person name="Ramirez L."/>
            <person name="Alfaro M."/>
            <person name="Sun H."/>
            <person name="Tritt A."/>
            <person name="Yoshinaga Y."/>
            <person name="Zwiers L.-H."/>
            <person name="Turgeon B.G."/>
            <person name="Goodwin S.B."/>
            <person name="Spatafora J.W."/>
            <person name="Crous P.W."/>
            <person name="Grigoriev I.V."/>
        </authorList>
    </citation>
    <scope>NUCLEOTIDE SEQUENCE</scope>
    <source>
        <strain evidence="2 4">CBS 781.70</strain>
    </source>
</reference>
<accession>A0A6G1G5Q6</accession>
<feature type="region of interest" description="Disordered" evidence="1">
    <location>
        <begin position="358"/>
        <end position="386"/>
    </location>
</feature>
<feature type="compositionally biased region" description="Polar residues" evidence="1">
    <location>
        <begin position="205"/>
        <end position="214"/>
    </location>
</feature>
<organism evidence="2">
    <name type="scientific">Eremomyces bilateralis CBS 781.70</name>
    <dbReference type="NCBI Taxonomy" id="1392243"/>
    <lineage>
        <taxon>Eukaryota</taxon>
        <taxon>Fungi</taxon>
        <taxon>Dikarya</taxon>
        <taxon>Ascomycota</taxon>
        <taxon>Pezizomycotina</taxon>
        <taxon>Dothideomycetes</taxon>
        <taxon>Dothideomycetes incertae sedis</taxon>
        <taxon>Eremomycetales</taxon>
        <taxon>Eremomycetaceae</taxon>
        <taxon>Eremomyces</taxon>
    </lineage>
</organism>
<evidence type="ECO:0000256" key="1">
    <source>
        <dbReference type="SAM" id="MobiDB-lite"/>
    </source>
</evidence>
<sequence>MKSMFAESAKYWTRRPKAYQEQKWVSEQLDDIAKRAQVDPNRTSYMMPQKTSSCPSIMLNLPRVPIETTQSLHPVQKGPHDPQRVCLHCGRCLYCNTLVLGDKYRTGFTCNHPDIWRPGRITPETPCELAAQIEKDYEPRLITQANRRLAGDLEPNDQEGRLFRVGDRPNFRLLRLQRRGGLYDPDRPPPARTQSAPGAIRFYSSAANLQSGTRSRSKMQETSSSRSKGSSKSPKQKQKPRQSDSYAQHRPSRRSHQPSSSSMGERRHAGHRTSSSEEIKKEPLEEQIVDIFSSPWPPHWQVPFHLDISNEPRTECSWKSQGKRVVRDESDQHFDSSDSRVRRMRSVRFPVVSRIRQSFKKSSSSPIQSSMEYHSDEEPASDSENVSASHSACILAPASEPSCPATGIRFVSTDPLHPPRTPRAASLNWPISRSDITGNYRQGTPESVLEPKFELRRKSLARAFRERSRSMPPAVIRVESKELRRRGIIETRDRITLHHPKPVQPCRTLALRDEAGPSKSGPVEKTRSVMVPAIRIKYPSPKYRIPTPPTGATRIHTPPMFKKKWTGTRGSIFGGFFFDLKKWSSVGEVKERDRSNHLNTKGREDDFFRRKVEDVMGEEMGGEAFEHWKSEFEWMIPDHLPNSPLCPLSPKNTWWPGMICLWHGRKNTSGETVPWQNDELVSFLSLP</sequence>
<reference evidence="4" key="3">
    <citation type="submission" date="2025-04" db="UniProtKB">
        <authorList>
            <consortium name="RefSeq"/>
        </authorList>
    </citation>
    <scope>IDENTIFICATION</scope>
    <source>
        <strain evidence="4">CBS 781.70</strain>
    </source>
</reference>
<dbReference type="GeneID" id="54422900"/>
<feature type="compositionally biased region" description="Basic and acidic residues" evidence="1">
    <location>
        <begin position="274"/>
        <end position="283"/>
    </location>
</feature>
<dbReference type="Proteomes" id="UP000504638">
    <property type="component" value="Unplaced"/>
</dbReference>
<evidence type="ECO:0000313" key="2">
    <source>
        <dbReference type="EMBL" id="KAF1813169.1"/>
    </source>
</evidence>
<evidence type="ECO:0000313" key="4">
    <source>
        <dbReference type="RefSeq" id="XP_033534800.1"/>
    </source>
</evidence>